<feature type="transmembrane region" description="Helical" evidence="1">
    <location>
        <begin position="111"/>
        <end position="132"/>
    </location>
</feature>
<reference evidence="2 3" key="1">
    <citation type="journal article" date="2015" name="Genome Biol. Evol.">
        <title>Comparative Genomics of a Bacterivorous Green Alga Reveals Evolutionary Causalities and Consequences of Phago-Mixotrophic Mode of Nutrition.</title>
        <authorList>
            <person name="Burns J.A."/>
            <person name="Paasch A."/>
            <person name="Narechania A."/>
            <person name="Kim E."/>
        </authorList>
    </citation>
    <scope>NUCLEOTIDE SEQUENCE [LARGE SCALE GENOMIC DNA]</scope>
    <source>
        <strain evidence="2 3">PLY_AMNH</strain>
    </source>
</reference>
<keyword evidence="1" id="KW-0472">Membrane</keyword>
<keyword evidence="1" id="KW-1133">Transmembrane helix</keyword>
<dbReference type="EMBL" id="LGRX02012830">
    <property type="protein sequence ID" value="KAK3266784.1"/>
    <property type="molecule type" value="Genomic_DNA"/>
</dbReference>
<dbReference type="Proteomes" id="UP001190700">
    <property type="component" value="Unassembled WGS sequence"/>
</dbReference>
<evidence type="ECO:0000313" key="3">
    <source>
        <dbReference type="Proteomes" id="UP001190700"/>
    </source>
</evidence>
<feature type="transmembrane region" description="Helical" evidence="1">
    <location>
        <begin position="89"/>
        <end position="106"/>
    </location>
</feature>
<sequence>MLSMNHSRVSTNEEPLTRAKFRKLLGNRNTDSTEVCASQTPRGTQSSPRFACLLALLCAVIASLMTTTAANHTDVPQPLAEDKSNSHKIATFVIVNFVIIFLIVAIRREGIFVVATIVLGMMVEVVAVLLFAHIVASNMLVLDVAALLLIGYLVLMYSLIGLYMLAY</sequence>
<keyword evidence="3" id="KW-1185">Reference proteome</keyword>
<protein>
    <submittedName>
        <fullName evidence="2">Uncharacterized protein</fullName>
    </submittedName>
</protein>
<accession>A0AAE0FVP3</accession>
<evidence type="ECO:0000313" key="2">
    <source>
        <dbReference type="EMBL" id="KAK3266784.1"/>
    </source>
</evidence>
<organism evidence="2 3">
    <name type="scientific">Cymbomonas tetramitiformis</name>
    <dbReference type="NCBI Taxonomy" id="36881"/>
    <lineage>
        <taxon>Eukaryota</taxon>
        <taxon>Viridiplantae</taxon>
        <taxon>Chlorophyta</taxon>
        <taxon>Pyramimonadophyceae</taxon>
        <taxon>Pyramimonadales</taxon>
        <taxon>Pyramimonadaceae</taxon>
        <taxon>Cymbomonas</taxon>
    </lineage>
</organism>
<feature type="transmembrane region" description="Helical" evidence="1">
    <location>
        <begin position="50"/>
        <end position="69"/>
    </location>
</feature>
<proteinExistence type="predicted"/>
<gene>
    <name evidence="2" type="ORF">CYMTET_24618</name>
</gene>
<dbReference type="AlphaFoldDB" id="A0AAE0FVP3"/>
<feature type="transmembrane region" description="Helical" evidence="1">
    <location>
        <begin position="144"/>
        <end position="166"/>
    </location>
</feature>
<name>A0AAE0FVP3_9CHLO</name>
<comment type="caution">
    <text evidence="2">The sequence shown here is derived from an EMBL/GenBank/DDBJ whole genome shotgun (WGS) entry which is preliminary data.</text>
</comment>
<evidence type="ECO:0000256" key="1">
    <source>
        <dbReference type="SAM" id="Phobius"/>
    </source>
</evidence>
<keyword evidence="1" id="KW-0812">Transmembrane</keyword>